<gene>
    <name evidence="2" type="ORF">FAP39_01235</name>
</gene>
<keyword evidence="1" id="KW-0812">Transmembrane</keyword>
<protein>
    <submittedName>
        <fullName evidence="2">Pilus assembly protein</fullName>
    </submittedName>
</protein>
<comment type="caution">
    <text evidence="2">The sequence shown here is derived from an EMBL/GenBank/DDBJ whole genome shotgun (WGS) entry which is preliminary data.</text>
</comment>
<dbReference type="EMBL" id="SULI01000001">
    <property type="protein sequence ID" value="TKZ22527.1"/>
    <property type="molecule type" value="Genomic_DNA"/>
</dbReference>
<dbReference type="OrthoDB" id="7876207at2"/>
<evidence type="ECO:0000313" key="3">
    <source>
        <dbReference type="Proteomes" id="UP000306575"/>
    </source>
</evidence>
<evidence type="ECO:0000256" key="1">
    <source>
        <dbReference type="SAM" id="Phobius"/>
    </source>
</evidence>
<proteinExistence type="predicted"/>
<dbReference type="AlphaFoldDB" id="A0A4U7N9V0"/>
<accession>A0A4U7N9V0</accession>
<keyword evidence="1" id="KW-1133">Transmembrane helix</keyword>
<organism evidence="2 3">
    <name type="scientific">Shimia litoralis</name>
    <dbReference type="NCBI Taxonomy" id="420403"/>
    <lineage>
        <taxon>Bacteria</taxon>
        <taxon>Pseudomonadati</taxon>
        <taxon>Pseudomonadota</taxon>
        <taxon>Alphaproteobacteria</taxon>
        <taxon>Rhodobacterales</taxon>
        <taxon>Roseobacteraceae</taxon>
    </lineage>
</organism>
<evidence type="ECO:0000313" key="2">
    <source>
        <dbReference type="EMBL" id="TKZ22527.1"/>
    </source>
</evidence>
<sequence>MGWPVCLPRTRLVTFPLLPSRPLYRSRNNMFTRFKAHFARFSDDTSGTVAVEVAVVLPLLLWAYIAMFVFFDAFQTRSATEKAAFTVSDMLSRETNAIDDDYMSGAYSLFNLLAKSDATSGLRVSVISWNLTDSKYVLNWSKTKGNIAAYVASDIDTIKADLPTMIDGETLILVETRTTFNPSLQVGIGNTTLETFIFTRPRFAPQLVWSNG</sequence>
<feature type="transmembrane region" description="Helical" evidence="1">
    <location>
        <begin position="49"/>
        <end position="71"/>
    </location>
</feature>
<reference evidence="2 3" key="1">
    <citation type="submission" date="2019-04" db="EMBL/GenBank/DDBJ databases">
        <title>Genome sequence of Pelagicola litoralis CL-ES2.</title>
        <authorList>
            <person name="Cao J."/>
        </authorList>
    </citation>
    <scope>NUCLEOTIDE SEQUENCE [LARGE SCALE GENOMIC DNA]</scope>
    <source>
        <strain evidence="2 3">CL-ES2</strain>
    </source>
</reference>
<name>A0A4U7N9V0_9RHOB</name>
<dbReference type="Proteomes" id="UP000306575">
    <property type="component" value="Unassembled WGS sequence"/>
</dbReference>
<keyword evidence="3" id="KW-1185">Reference proteome</keyword>
<keyword evidence="1" id="KW-0472">Membrane</keyword>